<dbReference type="InterPro" id="IPR023408">
    <property type="entry name" value="MscS_beta-dom_sf"/>
</dbReference>
<dbReference type="Gene3D" id="1.10.287.1260">
    <property type="match status" value="1"/>
</dbReference>
<feature type="signal peptide" evidence="9">
    <location>
        <begin position="1"/>
        <end position="20"/>
    </location>
</feature>
<dbReference type="RefSeq" id="WP_051527717.1">
    <property type="nucleotide sequence ID" value="NZ_JBHLZN010000001.1"/>
</dbReference>
<dbReference type="InterPro" id="IPR010920">
    <property type="entry name" value="LSM_dom_sf"/>
</dbReference>
<evidence type="ECO:0000256" key="1">
    <source>
        <dbReference type="ARBA" id="ARBA00004651"/>
    </source>
</evidence>
<organism evidence="11 12">
    <name type="scientific">Balneatrix alpica</name>
    <dbReference type="NCBI Taxonomy" id="75684"/>
    <lineage>
        <taxon>Bacteria</taxon>
        <taxon>Pseudomonadati</taxon>
        <taxon>Pseudomonadota</taxon>
        <taxon>Gammaproteobacteria</taxon>
        <taxon>Oceanospirillales</taxon>
        <taxon>Balneatrichaceae</taxon>
        <taxon>Balneatrix</taxon>
    </lineage>
</organism>
<evidence type="ECO:0000256" key="5">
    <source>
        <dbReference type="ARBA" id="ARBA00022989"/>
    </source>
</evidence>
<evidence type="ECO:0000313" key="12">
    <source>
        <dbReference type="Proteomes" id="UP001589628"/>
    </source>
</evidence>
<proteinExistence type="inferred from homology"/>
<keyword evidence="3" id="KW-1003">Cell membrane</keyword>
<feature type="transmembrane region" description="Helical" evidence="8">
    <location>
        <begin position="458"/>
        <end position="477"/>
    </location>
</feature>
<evidence type="ECO:0000256" key="6">
    <source>
        <dbReference type="ARBA" id="ARBA00023136"/>
    </source>
</evidence>
<evidence type="ECO:0000256" key="7">
    <source>
        <dbReference type="SAM" id="Coils"/>
    </source>
</evidence>
<feature type="coiled-coil region" evidence="7">
    <location>
        <begin position="235"/>
        <end position="262"/>
    </location>
</feature>
<evidence type="ECO:0000256" key="3">
    <source>
        <dbReference type="ARBA" id="ARBA00022475"/>
    </source>
</evidence>
<keyword evidence="5 8" id="KW-1133">Transmembrane helix</keyword>
<keyword evidence="9" id="KW-0732">Signal</keyword>
<dbReference type="SUPFAM" id="SSF82689">
    <property type="entry name" value="Mechanosensitive channel protein MscS (YggB), C-terminal domain"/>
    <property type="match status" value="1"/>
</dbReference>
<gene>
    <name evidence="11" type="ORF">ACFFLH_02030</name>
</gene>
<feature type="coiled-coil region" evidence="7">
    <location>
        <begin position="305"/>
        <end position="332"/>
    </location>
</feature>
<dbReference type="PANTHER" id="PTHR30347:SF1">
    <property type="entry name" value="MECHANOSENSITIVE CHANNEL MSCK"/>
    <property type="match status" value="1"/>
</dbReference>
<dbReference type="Gene3D" id="3.30.70.100">
    <property type="match status" value="1"/>
</dbReference>
<feature type="chain" id="PRO_5047459415" evidence="9">
    <location>
        <begin position="21"/>
        <end position="684"/>
    </location>
</feature>
<dbReference type="InterPro" id="IPR011014">
    <property type="entry name" value="MscS_channel_TM-2"/>
</dbReference>
<dbReference type="EMBL" id="JBHLZN010000001">
    <property type="protein sequence ID" value="MFB9885193.1"/>
    <property type="molecule type" value="Genomic_DNA"/>
</dbReference>
<evidence type="ECO:0000256" key="4">
    <source>
        <dbReference type="ARBA" id="ARBA00022692"/>
    </source>
</evidence>
<dbReference type="InterPro" id="IPR006685">
    <property type="entry name" value="MscS_channel_2nd"/>
</dbReference>
<keyword evidence="4 8" id="KW-0812">Transmembrane</keyword>
<comment type="subcellular location">
    <subcellularLocation>
        <location evidence="1">Cell membrane</location>
        <topology evidence="1">Multi-pass membrane protein</topology>
    </subcellularLocation>
</comment>
<feature type="transmembrane region" description="Helical" evidence="8">
    <location>
        <begin position="483"/>
        <end position="512"/>
    </location>
</feature>
<evidence type="ECO:0000259" key="10">
    <source>
        <dbReference type="Pfam" id="PF00924"/>
    </source>
</evidence>
<reference evidence="11 12" key="1">
    <citation type="submission" date="2024-09" db="EMBL/GenBank/DDBJ databases">
        <authorList>
            <person name="Sun Q."/>
            <person name="Mori K."/>
        </authorList>
    </citation>
    <scope>NUCLEOTIDE SEQUENCE [LARGE SCALE GENOMIC DNA]</scope>
    <source>
        <strain evidence="11 12">ATCC 51285</strain>
    </source>
</reference>
<evidence type="ECO:0000256" key="9">
    <source>
        <dbReference type="SAM" id="SignalP"/>
    </source>
</evidence>
<feature type="transmembrane region" description="Helical" evidence="8">
    <location>
        <begin position="411"/>
        <end position="430"/>
    </location>
</feature>
<dbReference type="InterPro" id="IPR052702">
    <property type="entry name" value="MscS-like_channel"/>
</dbReference>
<comment type="caution">
    <text evidence="11">The sequence shown here is derived from an EMBL/GenBank/DDBJ whole genome shotgun (WGS) entry which is preliminary data.</text>
</comment>
<dbReference type="Proteomes" id="UP001589628">
    <property type="component" value="Unassembled WGS sequence"/>
</dbReference>
<dbReference type="InterPro" id="IPR011066">
    <property type="entry name" value="MscS_channel_C_sf"/>
</dbReference>
<evidence type="ECO:0000256" key="8">
    <source>
        <dbReference type="SAM" id="Phobius"/>
    </source>
</evidence>
<dbReference type="Pfam" id="PF00924">
    <property type="entry name" value="MS_channel_2nd"/>
    <property type="match status" value="1"/>
</dbReference>
<keyword evidence="7" id="KW-0175">Coiled coil</keyword>
<protein>
    <submittedName>
        <fullName evidence="11">Mechanosensitive ion channel domain-containing protein</fullName>
    </submittedName>
</protein>
<feature type="domain" description="Mechanosensitive ion channel MscS" evidence="10">
    <location>
        <begin position="500"/>
        <end position="566"/>
    </location>
</feature>
<name>A0ABV5Z974_9GAMM</name>
<keyword evidence="6 8" id="KW-0472">Membrane</keyword>
<dbReference type="PANTHER" id="PTHR30347">
    <property type="entry name" value="POTASSIUM CHANNEL RELATED"/>
    <property type="match status" value="1"/>
</dbReference>
<accession>A0ABV5Z974</accession>
<evidence type="ECO:0000313" key="11">
    <source>
        <dbReference type="EMBL" id="MFB9885193.1"/>
    </source>
</evidence>
<sequence>MRRFCQFFVFITSLSLPLIGQSANVLPTALKAPAVEYSLPHPSQLKADWWEYFVHKPEQQSQRLERFKEQLSSLREPLIQTGDQHRLGLLDNALAALGFYRQLLQHSVPEASPPLPEPRNRYSMAELLALHQLAVDSQQRLSNLKEQWQRIQSQEKNARKKLETDKAAYLSLEDESSERLSQGLMLVSARFEVESLALRALHLKQQFEVEQQRLQGLQKGLEAALPNVVVGDDEQQNWQRQLQRWQQEEQQARKQLQKLLTRPSQNGMQGELALANVEMELAAIEHRRLQTQLMLLYFQQPPANVETMAALKDQLKEENRKLGAELVRWNTLLRQAGADNQTLKRLERLAALEASRMDAELLIRMVEGWITAEQQGFNGQLQRFWSGLKVAAALVYAWFSASLFSINETPVTPFGVLRVLLILLLTWHLAKLPQRALARFWGHRPNVNQASMYTLGKVLHHAIMLFGTFVALSSLGLDLSNLALVASALSIGIGFGLQAMVSNFIAGMILLFERSLKVGDYVELESGVTGEVKQINIRSTVVTTNDNVDIVIPNSEFVNGRVTNWTMNDEQRRILVPFRVAYGEDKERVRQAGLEAAEAVSFTLRNHPGRHPQVWMTGFGEYGMEFKLIVWLTPEGVKRPGQVNASYTWELESSLRRHGIRIPLPQRELWLHREPAAEGQEAAD</sequence>
<evidence type="ECO:0000256" key="2">
    <source>
        <dbReference type="ARBA" id="ARBA00008017"/>
    </source>
</evidence>
<comment type="similarity">
    <text evidence="2">Belongs to the MscS (TC 1.A.23) family.</text>
</comment>
<dbReference type="SUPFAM" id="SSF50182">
    <property type="entry name" value="Sm-like ribonucleoproteins"/>
    <property type="match status" value="1"/>
</dbReference>
<dbReference type="SUPFAM" id="SSF82861">
    <property type="entry name" value="Mechanosensitive channel protein MscS (YggB), transmembrane region"/>
    <property type="match status" value="1"/>
</dbReference>
<dbReference type="Gene3D" id="2.30.30.60">
    <property type="match status" value="1"/>
</dbReference>
<keyword evidence="12" id="KW-1185">Reference proteome</keyword>